<dbReference type="PROSITE" id="PS51257">
    <property type="entry name" value="PROKAR_LIPOPROTEIN"/>
    <property type="match status" value="1"/>
</dbReference>
<dbReference type="InterPro" id="IPR037126">
    <property type="entry name" value="PdaC/RsiV-like_sf"/>
</dbReference>
<feature type="domain" description="Deacetylase PdaC" evidence="2">
    <location>
        <begin position="47"/>
        <end position="151"/>
    </location>
</feature>
<dbReference type="InterPro" id="IPR021729">
    <property type="entry name" value="DUF3298"/>
</dbReference>
<dbReference type="OrthoDB" id="594879at2"/>
<evidence type="ECO:0000259" key="2">
    <source>
        <dbReference type="Pfam" id="PF13739"/>
    </source>
</evidence>
<dbReference type="Gene3D" id="3.90.640.20">
    <property type="entry name" value="Heat-shock cognate protein, ATPase"/>
    <property type="match status" value="1"/>
</dbReference>
<protein>
    <recommendedName>
        <fullName evidence="5">Deacetylase PdaC domain-containing protein</fullName>
    </recommendedName>
</protein>
<dbReference type="EMBL" id="LQRT01000060">
    <property type="protein sequence ID" value="KZS38113.1"/>
    <property type="molecule type" value="Genomic_DNA"/>
</dbReference>
<sequence>MINTKPNTLLKFVFSLGIFLLIYSCTTNETFTFEKQNFTVDNLPNCKDSDCASLEINLLQVIDDRPICKDINKEIEKAACSILNTEEKASEENMNDAIHQFNRSYQEISNEFPDETVPYEASIDCKLSFTCQGLISVSIDSYIFTGGAHGYSSLSFINIDSKTGKRIPNRKLLKDPSEFENYIEKVFRQNFEIPETASINSTGFFFENETFKLPENIGFTATDIILHYNQYEISSYAEGPVVLKLDKKEISSFFAINIE</sequence>
<dbReference type="Proteomes" id="UP000076715">
    <property type="component" value="Unassembled WGS sequence"/>
</dbReference>
<keyword evidence="4" id="KW-1185">Reference proteome</keyword>
<dbReference type="InterPro" id="IPR025303">
    <property type="entry name" value="PdaC"/>
</dbReference>
<reference evidence="3 4" key="1">
    <citation type="submission" date="2016-01" db="EMBL/GenBank/DDBJ databases">
        <title>The draft genome sequence of Aquimarina sp. RZW4-3-2.</title>
        <authorList>
            <person name="Wang Y."/>
        </authorList>
    </citation>
    <scope>NUCLEOTIDE SEQUENCE [LARGE SCALE GENOMIC DNA]</scope>
    <source>
        <strain evidence="3 4">RZW4-3-2</strain>
    </source>
</reference>
<proteinExistence type="predicted"/>
<evidence type="ECO:0000313" key="3">
    <source>
        <dbReference type="EMBL" id="KZS38113.1"/>
    </source>
</evidence>
<dbReference type="Pfam" id="PF11738">
    <property type="entry name" value="DUF3298"/>
    <property type="match status" value="1"/>
</dbReference>
<name>A0A162WHW4_9FLAO</name>
<organism evidence="3 4">
    <name type="scientific">Aquimarina aggregata</name>
    <dbReference type="NCBI Taxonomy" id="1642818"/>
    <lineage>
        <taxon>Bacteria</taxon>
        <taxon>Pseudomonadati</taxon>
        <taxon>Bacteroidota</taxon>
        <taxon>Flavobacteriia</taxon>
        <taxon>Flavobacteriales</taxon>
        <taxon>Flavobacteriaceae</taxon>
        <taxon>Aquimarina</taxon>
    </lineage>
</organism>
<dbReference type="RefSeq" id="WP_066320020.1">
    <property type="nucleotide sequence ID" value="NZ_LQRT01000060.1"/>
</dbReference>
<evidence type="ECO:0008006" key="5">
    <source>
        <dbReference type="Google" id="ProtNLM"/>
    </source>
</evidence>
<dbReference type="STRING" id="1642818.AWE51_18890"/>
<feature type="domain" description="DUF3298" evidence="1">
    <location>
        <begin position="178"/>
        <end position="245"/>
    </location>
</feature>
<evidence type="ECO:0000259" key="1">
    <source>
        <dbReference type="Pfam" id="PF11738"/>
    </source>
</evidence>
<evidence type="ECO:0000313" key="4">
    <source>
        <dbReference type="Proteomes" id="UP000076715"/>
    </source>
</evidence>
<comment type="caution">
    <text evidence="3">The sequence shown here is derived from an EMBL/GenBank/DDBJ whole genome shotgun (WGS) entry which is preliminary data.</text>
</comment>
<accession>A0A162WHW4</accession>
<gene>
    <name evidence="3" type="ORF">AWE51_18890</name>
</gene>
<dbReference type="AlphaFoldDB" id="A0A162WHW4"/>
<dbReference type="Pfam" id="PF13739">
    <property type="entry name" value="PdaC"/>
    <property type="match status" value="1"/>
</dbReference>
<dbReference type="Gene3D" id="3.30.565.40">
    <property type="entry name" value="Fervidobacterium nodosum Rt17-B1 like"/>
    <property type="match status" value="1"/>
</dbReference>